<feature type="domain" description="CBS" evidence="3">
    <location>
        <begin position="81"/>
        <end position="137"/>
    </location>
</feature>
<dbReference type="PROSITE" id="PS51371">
    <property type="entry name" value="CBS"/>
    <property type="match status" value="2"/>
</dbReference>
<evidence type="ECO:0000313" key="5">
    <source>
        <dbReference type="Proteomes" id="UP001596098"/>
    </source>
</evidence>
<gene>
    <name evidence="4" type="ORF">ACFPWU_09095</name>
</gene>
<evidence type="ECO:0000313" key="4">
    <source>
        <dbReference type="EMBL" id="MFC6153817.1"/>
    </source>
</evidence>
<dbReference type="Pfam" id="PF00571">
    <property type="entry name" value="CBS"/>
    <property type="match status" value="2"/>
</dbReference>
<dbReference type="SUPFAM" id="SSF54631">
    <property type="entry name" value="CBS-domain pair"/>
    <property type="match status" value="1"/>
</dbReference>
<dbReference type="PANTHER" id="PTHR43080">
    <property type="entry name" value="CBS DOMAIN-CONTAINING PROTEIN CBSX3, MITOCHONDRIAL"/>
    <property type="match status" value="1"/>
</dbReference>
<dbReference type="InterPro" id="IPR000644">
    <property type="entry name" value="CBS_dom"/>
</dbReference>
<dbReference type="Proteomes" id="UP001596098">
    <property type="component" value="Unassembled WGS sequence"/>
</dbReference>
<dbReference type="CDD" id="cd04623">
    <property type="entry name" value="CBS_pair_bac_euk"/>
    <property type="match status" value="1"/>
</dbReference>
<keyword evidence="5" id="KW-1185">Reference proteome</keyword>
<dbReference type="Gene3D" id="3.10.580.10">
    <property type="entry name" value="CBS-domain"/>
    <property type="match status" value="1"/>
</dbReference>
<accession>A0ABW1QWA2</accession>
<dbReference type="PANTHER" id="PTHR43080:SF2">
    <property type="entry name" value="CBS DOMAIN-CONTAINING PROTEIN"/>
    <property type="match status" value="1"/>
</dbReference>
<name>A0ABW1QWA2_9ACTN</name>
<dbReference type="RefSeq" id="WP_128219911.1">
    <property type="nucleotide sequence ID" value="NZ_CP034929.1"/>
</dbReference>
<evidence type="ECO:0000256" key="1">
    <source>
        <dbReference type="ARBA" id="ARBA00023122"/>
    </source>
</evidence>
<evidence type="ECO:0000256" key="2">
    <source>
        <dbReference type="PROSITE-ProRule" id="PRU00703"/>
    </source>
</evidence>
<comment type="caution">
    <text evidence="4">The sequence shown here is derived from an EMBL/GenBank/DDBJ whole genome shotgun (WGS) entry which is preliminary data.</text>
</comment>
<keyword evidence="1 2" id="KW-0129">CBS domain</keyword>
<evidence type="ECO:0000259" key="3">
    <source>
        <dbReference type="PROSITE" id="PS51371"/>
    </source>
</evidence>
<reference evidence="5" key="1">
    <citation type="journal article" date="2019" name="Int. J. Syst. Evol. Microbiol.">
        <title>The Global Catalogue of Microorganisms (GCM) 10K type strain sequencing project: providing services to taxonomists for standard genome sequencing and annotation.</title>
        <authorList>
            <consortium name="The Broad Institute Genomics Platform"/>
            <consortium name="The Broad Institute Genome Sequencing Center for Infectious Disease"/>
            <person name="Wu L."/>
            <person name="Ma J."/>
        </authorList>
    </citation>
    <scope>NUCLEOTIDE SEQUENCE [LARGE SCALE GENOMIC DNA]</scope>
    <source>
        <strain evidence="5">DFY28</strain>
    </source>
</reference>
<feature type="domain" description="CBS" evidence="3">
    <location>
        <begin position="15"/>
        <end position="72"/>
    </location>
</feature>
<dbReference type="InterPro" id="IPR046342">
    <property type="entry name" value="CBS_dom_sf"/>
</dbReference>
<dbReference type="InterPro" id="IPR044725">
    <property type="entry name" value="CBSX3_CBS_dom"/>
</dbReference>
<organism evidence="4 5">
    <name type="scientific">Nocardioides yefusunii</name>
    <dbReference type="NCBI Taxonomy" id="2500546"/>
    <lineage>
        <taxon>Bacteria</taxon>
        <taxon>Bacillati</taxon>
        <taxon>Actinomycetota</taxon>
        <taxon>Actinomycetes</taxon>
        <taxon>Propionibacteriales</taxon>
        <taxon>Nocardioidaceae</taxon>
        <taxon>Nocardioides</taxon>
    </lineage>
</organism>
<dbReference type="EMBL" id="JBHSQI010000004">
    <property type="protein sequence ID" value="MFC6153817.1"/>
    <property type="molecule type" value="Genomic_DNA"/>
</dbReference>
<dbReference type="InterPro" id="IPR051257">
    <property type="entry name" value="Diverse_CBS-Domain"/>
</dbReference>
<dbReference type="SMART" id="SM00116">
    <property type="entry name" value="CBS"/>
    <property type="match status" value="2"/>
</dbReference>
<proteinExistence type="predicted"/>
<sequence length="139" mass="14888">MTSSTIDVGQVLSTKTSGTVATVSPDVSLQDLLDLLVHHDVGALVVSRDGETVLGIVSERDVIRRLQVGRAVLGLQVAAVMTEAVHTCELSTPLEQAARLMTVHRVRHLPVMEDGKLAGIVSMGDVVAHWLDNRFDADV</sequence>
<protein>
    <submittedName>
        <fullName evidence="4">CBS domain-containing protein</fullName>
    </submittedName>
</protein>